<keyword evidence="2" id="KW-1185">Reference proteome</keyword>
<proteinExistence type="predicted"/>
<reference evidence="1" key="2">
    <citation type="journal article" date="2020" name="Nat. Commun.">
        <title>Large-scale genome sequencing of mycorrhizal fungi provides insights into the early evolution of symbiotic traits.</title>
        <authorList>
            <person name="Miyauchi S."/>
            <person name="Kiss E."/>
            <person name="Kuo A."/>
            <person name="Drula E."/>
            <person name="Kohler A."/>
            <person name="Sanchez-Garcia M."/>
            <person name="Morin E."/>
            <person name="Andreopoulos B."/>
            <person name="Barry K.W."/>
            <person name="Bonito G."/>
            <person name="Buee M."/>
            <person name="Carver A."/>
            <person name="Chen C."/>
            <person name="Cichocki N."/>
            <person name="Clum A."/>
            <person name="Culley D."/>
            <person name="Crous P.W."/>
            <person name="Fauchery L."/>
            <person name="Girlanda M."/>
            <person name="Hayes R.D."/>
            <person name="Keri Z."/>
            <person name="LaButti K."/>
            <person name="Lipzen A."/>
            <person name="Lombard V."/>
            <person name="Magnuson J."/>
            <person name="Maillard F."/>
            <person name="Murat C."/>
            <person name="Nolan M."/>
            <person name="Ohm R.A."/>
            <person name="Pangilinan J."/>
            <person name="Pereira M.F."/>
            <person name="Perotto S."/>
            <person name="Peter M."/>
            <person name="Pfister S."/>
            <person name="Riley R."/>
            <person name="Sitrit Y."/>
            <person name="Stielow J.B."/>
            <person name="Szollosi G."/>
            <person name="Zifcakova L."/>
            <person name="Stursova M."/>
            <person name="Spatafora J.W."/>
            <person name="Tedersoo L."/>
            <person name="Vaario L.M."/>
            <person name="Yamada A."/>
            <person name="Yan M."/>
            <person name="Wang P."/>
            <person name="Xu J."/>
            <person name="Bruns T."/>
            <person name="Baldrian P."/>
            <person name="Vilgalys R."/>
            <person name="Dunand C."/>
            <person name="Henrissat B."/>
            <person name="Grigoriev I.V."/>
            <person name="Hibbett D."/>
            <person name="Nagy L.G."/>
            <person name="Martin F.M."/>
        </authorList>
    </citation>
    <scope>NUCLEOTIDE SEQUENCE</scope>
    <source>
        <strain evidence="1">P2</strain>
    </source>
</reference>
<evidence type="ECO:0000313" key="2">
    <source>
        <dbReference type="Proteomes" id="UP000886501"/>
    </source>
</evidence>
<accession>A0ACB6ZBC1</accession>
<evidence type="ECO:0000313" key="1">
    <source>
        <dbReference type="EMBL" id="KAF9647045.1"/>
    </source>
</evidence>
<reference evidence="1" key="1">
    <citation type="submission" date="2019-10" db="EMBL/GenBank/DDBJ databases">
        <authorList>
            <consortium name="DOE Joint Genome Institute"/>
            <person name="Kuo A."/>
            <person name="Miyauchi S."/>
            <person name="Kiss E."/>
            <person name="Drula E."/>
            <person name="Kohler A."/>
            <person name="Sanchez-Garcia M."/>
            <person name="Andreopoulos B."/>
            <person name="Barry K.W."/>
            <person name="Bonito G."/>
            <person name="Buee M."/>
            <person name="Carver A."/>
            <person name="Chen C."/>
            <person name="Cichocki N."/>
            <person name="Clum A."/>
            <person name="Culley D."/>
            <person name="Crous P.W."/>
            <person name="Fauchery L."/>
            <person name="Girlanda M."/>
            <person name="Hayes R."/>
            <person name="Keri Z."/>
            <person name="Labutti K."/>
            <person name="Lipzen A."/>
            <person name="Lombard V."/>
            <person name="Magnuson J."/>
            <person name="Maillard F."/>
            <person name="Morin E."/>
            <person name="Murat C."/>
            <person name="Nolan M."/>
            <person name="Ohm R."/>
            <person name="Pangilinan J."/>
            <person name="Pereira M."/>
            <person name="Perotto S."/>
            <person name="Peter M."/>
            <person name="Riley R."/>
            <person name="Sitrit Y."/>
            <person name="Stielow B."/>
            <person name="Szollosi G."/>
            <person name="Zifcakova L."/>
            <person name="Stursova M."/>
            <person name="Spatafora J.W."/>
            <person name="Tedersoo L."/>
            <person name="Vaario L.-M."/>
            <person name="Yamada A."/>
            <person name="Yan M."/>
            <person name="Wang P."/>
            <person name="Xu J."/>
            <person name="Bruns T."/>
            <person name="Baldrian P."/>
            <person name="Vilgalys R."/>
            <person name="Henrissat B."/>
            <person name="Grigoriev I.V."/>
            <person name="Hibbett D."/>
            <person name="Nagy L.G."/>
            <person name="Martin F.M."/>
        </authorList>
    </citation>
    <scope>NUCLEOTIDE SEQUENCE</scope>
    <source>
        <strain evidence="1">P2</strain>
    </source>
</reference>
<dbReference type="Proteomes" id="UP000886501">
    <property type="component" value="Unassembled WGS sequence"/>
</dbReference>
<dbReference type="EMBL" id="MU118042">
    <property type="protein sequence ID" value="KAF9647045.1"/>
    <property type="molecule type" value="Genomic_DNA"/>
</dbReference>
<name>A0ACB6ZBC1_THEGA</name>
<gene>
    <name evidence="1" type="ORF">BDM02DRAFT_3117650</name>
</gene>
<sequence>MQSFEKDILDSPDAHLVYSTRVVRVDPEKNGWAVQTVSAGSDESDTFLAKILINASGLSANLILNSLLPREKRVPIYFAKGSYASYCGQHLKGISRLIYPCPEVGRQGAFSFTSLGMHLTLDLQGKIKFGPDIEWISPPDPTADGEVEDYWREHLVPDDSPAKMREVHRAIASYLPGVELDGLSADYVGIRPKLIPPGGGFQDFVFRTDYPITFLGGDADSRQAPMVTLLGIESPGLTSSLAIAERVVDMLPQGAE</sequence>
<comment type="caution">
    <text evidence="1">The sequence shown here is derived from an EMBL/GenBank/DDBJ whole genome shotgun (WGS) entry which is preliminary data.</text>
</comment>
<protein>
    <submittedName>
        <fullName evidence="1">Uncharacterized protein</fullName>
    </submittedName>
</protein>
<organism evidence="1 2">
    <name type="scientific">Thelephora ganbajun</name>
    <name type="common">Ganba fungus</name>
    <dbReference type="NCBI Taxonomy" id="370292"/>
    <lineage>
        <taxon>Eukaryota</taxon>
        <taxon>Fungi</taxon>
        <taxon>Dikarya</taxon>
        <taxon>Basidiomycota</taxon>
        <taxon>Agaricomycotina</taxon>
        <taxon>Agaricomycetes</taxon>
        <taxon>Thelephorales</taxon>
        <taxon>Thelephoraceae</taxon>
        <taxon>Thelephora</taxon>
    </lineage>
</organism>